<gene>
    <name evidence="1" type="ORF">PSYICH_LOCUS1271</name>
</gene>
<dbReference type="Gene3D" id="3.40.960.10">
    <property type="entry name" value="VSR Endonuclease"/>
    <property type="match status" value="1"/>
</dbReference>
<keyword evidence="2" id="KW-1185">Reference proteome</keyword>
<evidence type="ECO:0000313" key="1">
    <source>
        <dbReference type="EMBL" id="CAH1099800.1"/>
    </source>
</evidence>
<dbReference type="GO" id="GO:0006281">
    <property type="term" value="P:DNA repair"/>
    <property type="evidence" value="ECO:0007669"/>
    <property type="project" value="UniProtKB-ARBA"/>
</dbReference>
<organism evidence="1 2">
    <name type="scientific">Psylliodes chrysocephalus</name>
    <dbReference type="NCBI Taxonomy" id="3402493"/>
    <lineage>
        <taxon>Eukaryota</taxon>
        <taxon>Metazoa</taxon>
        <taxon>Ecdysozoa</taxon>
        <taxon>Arthropoda</taxon>
        <taxon>Hexapoda</taxon>
        <taxon>Insecta</taxon>
        <taxon>Pterygota</taxon>
        <taxon>Neoptera</taxon>
        <taxon>Endopterygota</taxon>
        <taxon>Coleoptera</taxon>
        <taxon>Polyphaga</taxon>
        <taxon>Cucujiformia</taxon>
        <taxon>Chrysomeloidea</taxon>
        <taxon>Chrysomelidae</taxon>
        <taxon>Galerucinae</taxon>
        <taxon>Alticini</taxon>
        <taxon>Psylliodes</taxon>
    </lineage>
</organism>
<reference evidence="1" key="1">
    <citation type="submission" date="2022-01" db="EMBL/GenBank/DDBJ databases">
        <authorList>
            <person name="King R."/>
        </authorList>
    </citation>
    <scope>NUCLEOTIDE SEQUENCE</scope>
</reference>
<dbReference type="SUPFAM" id="SSF52980">
    <property type="entry name" value="Restriction endonuclease-like"/>
    <property type="match status" value="1"/>
</dbReference>
<evidence type="ECO:0000313" key="2">
    <source>
        <dbReference type="Proteomes" id="UP001153636"/>
    </source>
</evidence>
<sequence>MVDEGSICPFTESSTLPSACNKIFRRNFLKEGMIGIIPKHYRWRDNQSQIGIQSLLWEENCRSINIHHAAKGRENVIAGAKVDGFCNETNQIFEFHGCIWHGCKCLKYQRDAPLHDNPSETLNIRHEAIVAKLNRLRGFGFEVVEMWECDFRRHIKENREIIIIYKKSSYSTKFTS</sequence>
<dbReference type="InterPro" id="IPR011335">
    <property type="entry name" value="Restrct_endonuc-II-like"/>
</dbReference>
<dbReference type="AlphaFoldDB" id="A0A9P0G7J3"/>
<dbReference type="OrthoDB" id="19711at2759"/>
<accession>A0A9P0G7J3</accession>
<protein>
    <submittedName>
        <fullName evidence="1">Uncharacterized protein</fullName>
    </submittedName>
</protein>
<proteinExistence type="predicted"/>
<dbReference type="Proteomes" id="UP001153636">
    <property type="component" value="Chromosome 1"/>
</dbReference>
<dbReference type="EMBL" id="OV651813">
    <property type="protein sequence ID" value="CAH1099800.1"/>
    <property type="molecule type" value="Genomic_DNA"/>
</dbReference>
<name>A0A9P0G7J3_9CUCU</name>